<keyword evidence="2" id="KW-1185">Reference proteome</keyword>
<dbReference type="Proteomes" id="UP000728185">
    <property type="component" value="Unassembled WGS sequence"/>
</dbReference>
<reference evidence="1" key="1">
    <citation type="submission" date="2019-05" db="EMBL/GenBank/DDBJ databases">
        <title>Annotation for the trematode Fasciolopsis buski.</title>
        <authorList>
            <person name="Choi Y.-J."/>
        </authorList>
    </citation>
    <scope>NUCLEOTIDE SEQUENCE</scope>
    <source>
        <strain evidence="1">HT</strain>
        <tissue evidence="1">Whole worm</tissue>
    </source>
</reference>
<protein>
    <submittedName>
        <fullName evidence="1">Uncharacterized protein</fullName>
    </submittedName>
</protein>
<dbReference type="EMBL" id="LUCM01010986">
    <property type="protein sequence ID" value="KAA0184657.1"/>
    <property type="molecule type" value="Genomic_DNA"/>
</dbReference>
<evidence type="ECO:0000313" key="1">
    <source>
        <dbReference type="EMBL" id="KAA0184657.1"/>
    </source>
</evidence>
<name>A0A8E0RL83_9TREM</name>
<evidence type="ECO:0000313" key="2">
    <source>
        <dbReference type="Proteomes" id="UP000728185"/>
    </source>
</evidence>
<dbReference type="OrthoDB" id="6241354at2759"/>
<proteinExistence type="predicted"/>
<organism evidence="1 2">
    <name type="scientific">Fasciolopsis buskii</name>
    <dbReference type="NCBI Taxonomy" id="27845"/>
    <lineage>
        <taxon>Eukaryota</taxon>
        <taxon>Metazoa</taxon>
        <taxon>Spiralia</taxon>
        <taxon>Lophotrochozoa</taxon>
        <taxon>Platyhelminthes</taxon>
        <taxon>Trematoda</taxon>
        <taxon>Digenea</taxon>
        <taxon>Plagiorchiida</taxon>
        <taxon>Echinostomata</taxon>
        <taxon>Echinostomatoidea</taxon>
        <taxon>Fasciolidae</taxon>
        <taxon>Fasciolopsis</taxon>
    </lineage>
</organism>
<sequence>MPSNASYVNQAPALRLHQIHSSMPFGHTEYVPEEETRNLRANFPEPDILQAFKELASPDQQTEDIADTSEPIAQSKEATLKFCNEMATSSLSYPNYRRLAWTNKEGDYEDSFEYSKRIKVKKVTSPASFYTGGRKSSSPSGISISLLESRYRLGHAIPFCLNPQAAYLIQHATIMGQRKRMARELGTNVFYLNDRSHIRALEHHLQTRWERRGDYEHKLRAHEEYQKRRDASGGMADELPSIYPGSQVEVCRGRKESGKSSEKFPEYTSDFRLPEMFTRKKSKLVFSRFCYVISLLMEAETTAGENISTVPELPEKDTAVTGSENSESAVSSLDSAEGILSSRLTMRHLYDKAERSVRVKQEITKRYLKYKDLSWQRE</sequence>
<comment type="caution">
    <text evidence="1">The sequence shown here is derived from an EMBL/GenBank/DDBJ whole genome shotgun (WGS) entry which is preliminary data.</text>
</comment>
<gene>
    <name evidence="1" type="ORF">FBUS_03224</name>
</gene>
<dbReference type="AlphaFoldDB" id="A0A8E0RL83"/>
<accession>A0A8E0RL83</accession>